<dbReference type="SUPFAM" id="SSF51161">
    <property type="entry name" value="Trimeric LpxA-like enzymes"/>
    <property type="match status" value="1"/>
</dbReference>
<dbReference type="InterPro" id="IPR047324">
    <property type="entry name" value="LbH_gamma_CA-like"/>
</dbReference>
<dbReference type="InterPro" id="IPR011004">
    <property type="entry name" value="Trimer_LpxA-like_sf"/>
</dbReference>
<dbReference type="Proteomes" id="UP000244446">
    <property type="component" value="Unassembled WGS sequence"/>
</dbReference>
<proteinExistence type="predicted"/>
<comment type="caution">
    <text evidence="1">The sequence shown here is derived from an EMBL/GenBank/DDBJ whole genome shotgun (WGS) entry which is preliminary data.</text>
</comment>
<evidence type="ECO:0000313" key="2">
    <source>
        <dbReference type="Proteomes" id="UP000244446"/>
    </source>
</evidence>
<dbReference type="InterPro" id="IPR001451">
    <property type="entry name" value="Hexapep"/>
</dbReference>
<dbReference type="AlphaFoldDB" id="A0A2T7GAZ7"/>
<dbReference type="Pfam" id="PF00132">
    <property type="entry name" value="Hexapep"/>
    <property type="match status" value="1"/>
</dbReference>
<reference evidence="1 2" key="1">
    <citation type="submission" date="2018-04" db="EMBL/GenBank/DDBJ databases">
        <title>Pelagivirga bohaiensis gen. nov., sp. nov., a bacterium isolated from the Bohai Sea.</title>
        <authorList>
            <person name="Ji X."/>
        </authorList>
    </citation>
    <scope>NUCLEOTIDE SEQUENCE [LARGE SCALE GENOMIC DNA]</scope>
    <source>
        <strain evidence="1 2">BH-SD19</strain>
    </source>
</reference>
<dbReference type="CDD" id="cd04645">
    <property type="entry name" value="LbH_gamma_CA_like"/>
    <property type="match status" value="1"/>
</dbReference>
<dbReference type="PANTHER" id="PTHR13061:SF29">
    <property type="entry name" value="GAMMA CARBONIC ANHYDRASE-LIKE 1, MITOCHONDRIAL-RELATED"/>
    <property type="match status" value="1"/>
</dbReference>
<dbReference type="PANTHER" id="PTHR13061">
    <property type="entry name" value="DYNACTIN SUBUNIT P25"/>
    <property type="match status" value="1"/>
</dbReference>
<name>A0A2T7GAZ7_9RHOB</name>
<keyword evidence="2" id="KW-1185">Reference proteome</keyword>
<dbReference type="OrthoDB" id="9803036at2"/>
<dbReference type="RefSeq" id="WP_108690340.1">
    <property type="nucleotide sequence ID" value="NZ_QCYH01000001.1"/>
</dbReference>
<gene>
    <name evidence="1" type="ORF">DC366_01090</name>
</gene>
<accession>A0A2T7GAZ7</accession>
<organism evidence="1 2">
    <name type="scientific">Pelagivirga sediminicola</name>
    <dbReference type="NCBI Taxonomy" id="2170575"/>
    <lineage>
        <taxon>Bacteria</taxon>
        <taxon>Pseudomonadati</taxon>
        <taxon>Pseudomonadota</taxon>
        <taxon>Alphaproteobacteria</taxon>
        <taxon>Rhodobacterales</taxon>
        <taxon>Paracoccaceae</taxon>
        <taxon>Pelagivirga</taxon>
    </lineage>
</organism>
<dbReference type="InterPro" id="IPR050484">
    <property type="entry name" value="Transf_Hexapept/Carb_Anhydrase"/>
</dbReference>
<sequence>MTLYTFEGHAPETPADGDFWVAPDAHVIGRVVLEAGASVWFGATLRGDNEIIHVGAGTNVQENCVMHTDMGHPLTIGAGCTIGHKAMLHGCMIGDNSLIGMGATVLNGARIGANCLIGAGALVTEGKQIPDGSLVMGAPGKVVRSLDAAAIEGLRQSALGYQDKMRRFKSGLQAID</sequence>
<dbReference type="EMBL" id="QCYH01000001">
    <property type="protein sequence ID" value="PVA11595.1"/>
    <property type="molecule type" value="Genomic_DNA"/>
</dbReference>
<dbReference type="Gene3D" id="2.160.10.10">
    <property type="entry name" value="Hexapeptide repeat proteins"/>
    <property type="match status" value="1"/>
</dbReference>
<protein>
    <submittedName>
        <fullName evidence="1">Gamma carbonic anhydrase family protein</fullName>
    </submittedName>
</protein>
<evidence type="ECO:0000313" key="1">
    <source>
        <dbReference type="EMBL" id="PVA11595.1"/>
    </source>
</evidence>